<dbReference type="InterPro" id="IPR013856">
    <property type="entry name" value="Peptidase_M4_domain"/>
</dbReference>
<dbReference type="CDD" id="cd09597">
    <property type="entry name" value="M4_TLP"/>
    <property type="match status" value="1"/>
</dbReference>
<dbReference type="Gene3D" id="3.10.170.10">
    <property type="match status" value="1"/>
</dbReference>
<sequence length="346" mass="37224">MPATHHCYFVPPYVLSEVVKKSTGVAADKSQTALSDAARKRRAAAIKGSVPGEGLAPAPTGTARREVYDSATSTNQRVTMVRSEGSPETKDVEVINAYDNAGVVRTFYRQVLNRNSIDNRALDLVLNVHYGVGYNNAFWDGDEMTFGDGDGVIFSGFARSLDVVAHELAHGVTQFASGLIYQKESGALNESFSDVFGTSITQWVNKETPETADWLIGDEIMGPDLYGEALRSMRHPGTAYNNAVLGKDPQPDHYANRYTGSADNGGVHINSGIPNRAFYLAASELGDTLLAARIWYHALHYLVPNSTFAQAATQVADSARILVKAGVVPKGATQIVRGAWRAVGVG</sequence>
<dbReference type="GO" id="GO:0046872">
    <property type="term" value="F:metal ion binding"/>
    <property type="evidence" value="ECO:0007669"/>
    <property type="project" value="UniProtKB-KW"/>
</dbReference>
<evidence type="ECO:0000256" key="3">
    <source>
        <dbReference type="ARBA" id="ARBA00022723"/>
    </source>
</evidence>
<evidence type="ECO:0000256" key="2">
    <source>
        <dbReference type="ARBA" id="ARBA00022670"/>
    </source>
</evidence>
<keyword evidence="5" id="KW-0862">Zinc</keyword>
<dbReference type="InterPro" id="IPR001570">
    <property type="entry name" value="Peptidase_M4_C_domain"/>
</dbReference>
<evidence type="ECO:0000256" key="1">
    <source>
        <dbReference type="ARBA" id="ARBA00009388"/>
    </source>
</evidence>
<dbReference type="Pfam" id="PF01447">
    <property type="entry name" value="Peptidase_M4"/>
    <property type="match status" value="1"/>
</dbReference>
<comment type="similarity">
    <text evidence="1">Belongs to the peptidase M4 family.</text>
</comment>
<evidence type="ECO:0000313" key="9">
    <source>
        <dbReference type="EMBL" id="CUR54199.1"/>
    </source>
</evidence>
<organism evidence="9">
    <name type="scientific">metagenome</name>
    <dbReference type="NCBI Taxonomy" id="256318"/>
    <lineage>
        <taxon>unclassified sequences</taxon>
        <taxon>metagenomes</taxon>
    </lineage>
</organism>
<feature type="domain" description="Peptidase M4" evidence="7">
    <location>
        <begin position="68"/>
        <end position="174"/>
    </location>
</feature>
<evidence type="ECO:0000256" key="6">
    <source>
        <dbReference type="ARBA" id="ARBA00023049"/>
    </source>
</evidence>
<dbReference type="Pfam" id="PF02868">
    <property type="entry name" value="Peptidase_M4_C"/>
    <property type="match status" value="1"/>
</dbReference>
<dbReference type="GO" id="GO:0004222">
    <property type="term" value="F:metalloendopeptidase activity"/>
    <property type="evidence" value="ECO:0007669"/>
    <property type="project" value="InterPro"/>
</dbReference>
<keyword evidence="4 9" id="KW-0378">Hydrolase</keyword>
<evidence type="ECO:0000256" key="5">
    <source>
        <dbReference type="ARBA" id="ARBA00022833"/>
    </source>
</evidence>
<dbReference type="InterPro" id="IPR052759">
    <property type="entry name" value="Metalloprotease_M4"/>
</dbReference>
<dbReference type="InterPro" id="IPR027268">
    <property type="entry name" value="Peptidase_M4/M1_CTD_sf"/>
</dbReference>
<dbReference type="PANTHER" id="PTHR43579:SF1">
    <property type="entry name" value="NEUTRAL METALLOPROTEINASE"/>
    <property type="match status" value="1"/>
</dbReference>
<protein>
    <submittedName>
        <fullName evidence="9">Extracellular metalloprotease</fullName>
        <ecNumber evidence="9">3.4.24.-</ecNumber>
    </submittedName>
</protein>
<dbReference type="SUPFAM" id="SSF55486">
    <property type="entry name" value="Metalloproteases ('zincins'), catalytic domain"/>
    <property type="match status" value="1"/>
</dbReference>
<dbReference type="EC" id="3.4.24.-" evidence="9"/>
<reference evidence="9" key="1">
    <citation type="submission" date="2015-08" db="EMBL/GenBank/DDBJ databases">
        <authorList>
            <person name="Babu N.S."/>
            <person name="Beckwith C.J."/>
            <person name="Beseler K.G."/>
            <person name="Brison A."/>
            <person name="Carone J.V."/>
            <person name="Caskin T.P."/>
            <person name="Diamond M."/>
            <person name="Durham M.E."/>
            <person name="Foxe J.M."/>
            <person name="Go M."/>
            <person name="Henderson B.A."/>
            <person name="Jones I.B."/>
            <person name="McGettigan J.A."/>
            <person name="Micheletti S.J."/>
            <person name="Nasrallah M.E."/>
            <person name="Ortiz D."/>
            <person name="Piller C.R."/>
            <person name="Privatt S.R."/>
            <person name="Schneider S.L."/>
            <person name="Sharp S."/>
            <person name="Smith T.C."/>
            <person name="Stanton J.D."/>
            <person name="Ullery H.E."/>
            <person name="Wilson R.J."/>
            <person name="Serrano M.G."/>
            <person name="Buck G."/>
            <person name="Lee V."/>
            <person name="Wang Y."/>
            <person name="Carvalho R."/>
            <person name="Voegtly L."/>
            <person name="Shi R."/>
            <person name="Duckworth R."/>
            <person name="Johnson A."/>
            <person name="Loviza R."/>
            <person name="Walstead R."/>
            <person name="Shah Z."/>
            <person name="Kiflezghi M."/>
            <person name="Wade K."/>
            <person name="Ball S.L."/>
            <person name="Bradley K.W."/>
            <person name="Asai D.J."/>
            <person name="Bowman C.A."/>
            <person name="Russell D.A."/>
            <person name="Pope W.H."/>
            <person name="Jacobs-Sera D."/>
            <person name="Hendrix R.W."/>
            <person name="Hatfull G.F."/>
        </authorList>
    </citation>
    <scope>NUCLEOTIDE SEQUENCE</scope>
</reference>
<dbReference type="AlphaFoldDB" id="A0A2P2BWU6"/>
<feature type="domain" description="Peptidase M4 C-terminal" evidence="8">
    <location>
        <begin position="177"/>
        <end position="345"/>
    </location>
</feature>
<evidence type="ECO:0000259" key="8">
    <source>
        <dbReference type="Pfam" id="PF02868"/>
    </source>
</evidence>
<evidence type="ECO:0000259" key="7">
    <source>
        <dbReference type="Pfam" id="PF01447"/>
    </source>
</evidence>
<keyword evidence="3" id="KW-0479">Metal-binding</keyword>
<gene>
    <name evidence="9" type="ORF">NOCA2140022</name>
</gene>
<evidence type="ECO:0000256" key="4">
    <source>
        <dbReference type="ARBA" id="ARBA00022801"/>
    </source>
</evidence>
<dbReference type="GO" id="GO:0006508">
    <property type="term" value="P:proteolysis"/>
    <property type="evidence" value="ECO:0007669"/>
    <property type="project" value="UniProtKB-KW"/>
</dbReference>
<keyword evidence="2 9" id="KW-0645">Protease</keyword>
<dbReference type="PANTHER" id="PTHR43579">
    <property type="match status" value="1"/>
</dbReference>
<accession>A0A2P2BWU6</accession>
<dbReference type="Gene3D" id="1.10.390.10">
    <property type="entry name" value="Neutral Protease Domain 2"/>
    <property type="match status" value="1"/>
</dbReference>
<dbReference type="EMBL" id="CZKA01000006">
    <property type="protein sequence ID" value="CUR54199.1"/>
    <property type="molecule type" value="Genomic_DNA"/>
</dbReference>
<dbReference type="PRINTS" id="PR00730">
    <property type="entry name" value="THERMOLYSIN"/>
</dbReference>
<proteinExistence type="inferred from homology"/>
<dbReference type="InterPro" id="IPR023612">
    <property type="entry name" value="Peptidase_M4"/>
</dbReference>
<name>A0A2P2BWU6_9ZZZZ</name>
<keyword evidence="6 9" id="KW-0482">Metalloprotease</keyword>